<dbReference type="InterPro" id="IPR008914">
    <property type="entry name" value="PEBP"/>
</dbReference>
<protein>
    <recommendedName>
        <fullName evidence="5">Large ribosomal subunit protein mL38</fullName>
    </recommendedName>
</protein>
<feature type="region of interest" description="Disordered" evidence="6">
    <location>
        <begin position="832"/>
        <end position="853"/>
    </location>
</feature>
<dbReference type="InterPro" id="IPR044992">
    <property type="entry name" value="ChyE-like"/>
</dbReference>
<evidence type="ECO:0000256" key="5">
    <source>
        <dbReference type="ARBA" id="ARBA00039444"/>
    </source>
</evidence>
<comment type="subcellular location">
    <subcellularLocation>
        <location evidence="1">Mitochondrion</location>
    </subcellularLocation>
</comment>
<dbReference type="Gene3D" id="3.90.280.10">
    <property type="entry name" value="PEBP-like"/>
    <property type="match status" value="1"/>
</dbReference>
<keyword evidence="2" id="KW-0496">Mitochondrion</keyword>
<evidence type="ECO:0000256" key="2">
    <source>
        <dbReference type="ARBA" id="ARBA00023128"/>
    </source>
</evidence>
<dbReference type="Gene3D" id="1.20.58.1180">
    <property type="match status" value="1"/>
</dbReference>
<feature type="region of interest" description="Disordered" evidence="6">
    <location>
        <begin position="958"/>
        <end position="984"/>
    </location>
</feature>
<name>A0A6Z0BWV7_9PLEO</name>
<sequence>MASTPSIRQFIACVRCVRQIPNANGTRRLLSTSAVAREEVQTQPANATPPSPPSNPKEGAAQNAAPEQVPEYMQKWGILDPQMVENKKQERRLLRREHVQPVGSRRRRAVLRRSAIQKAVEIPFEQLPYQCFQEARKVLLEDRQEKIKEIEIQQLRIKNLMAQDASLSGGEAAKNHRLRSMRKHLDELIVLADINDPVVKRKFEDGLGDMNKPIYRYLADRKWRQYKRLVLEQRITQLAIIPDLLPSLDLAADIDLGFGRKDVAPGDFVDSAISEKMPRLNVQTFTPGEKLVTVVVVDADVPVQQSDSFTYRCHFIASNIPISPTSTSIPLQRIAQEDQKTEDPSAKKIALPWVAPISHKGAPYHRLGIFVFEQNDAKPLDVTKFANTERFGFKLRSFADKNKLHAITATLFRTKWDDSMAGVMERAGMKDQIDVEFKRKRVEPLPYKRRTERMRAFQPDICAQVRLGDQLHSSAQYSWAGLNFCNGFFRKGEHRWFRVEYPILSSHLSAPAVAIEAYPAIIVVTVTFTFFHFLPARNFLDMPSKAPSERHYSSPPLPSDEQVALALAIIRTKPGNVQVRDYILQLRAQVKLGLDPRERDDPGRYIDHVTYWKHRCLHAEDECENLRNINTKLGRSKKTSASSYATAPDIDMIIHNGGERSPSVPSNRSPTRKKQTQKRVQRPTTAAQDTIEDDMDFLELLGSDGSRLTEALYTAYSLCRSNETDERVLCSNLVRIASGVGKVLHFVAHNHEYLSRHERRNPGAKSLDQDKSDFAIALSVCARAFMSILVGMAKLTESNPSTHLSSLVVCELVDMFKSALLSIATSAWQTAQDIPSQPSQPKRSKGDATTNPIKESVPARAVAHLLISFLGLLERSDPIHQKIFDGFVFVLFERVGKHLYYCTFGQHRSASIEANILPPPEPKDDIETAKRNAETLAIRLEAKALVLILERAMGLAPNHMNPQNTRTSHTNRPARTLSLKSPATASRARLSSLAKDRLQRTLVACMYGNKADDEFLDVLTKPIPTMRLASMQNVAKVENKDVEAWYSEEVWRLVGWDILAREDDKENQKDKFREAGNAKMPQAIRICMLNADAPVPAVVAKNDTPTYGRIFHHLLSSAAANLSKTPDSPHRSITITSTDFNVVKNEYPSSLTDFDAIVISGSAKSAYDDVPWIHKLARWIKDTYENEPRVKIFGSCFGHQIVCKALLHQYGVTVEKDPQGWELGVEEITLESDFLRRFRGGETASARAEGGKLRLQFVHHDHVVIPDISVLPTSWTVVGSTRHCAVQGLYEAGRVFTLQGHFEFDRFVNAETVKFFFSDWQPKVLEEVLEAVDREDDAVRAAEMVVRFFWRVVGGLGGVDVWVR</sequence>
<accession>A0A6Z0BWV7</accession>
<dbReference type="GO" id="GO:0005829">
    <property type="term" value="C:cytosol"/>
    <property type="evidence" value="ECO:0007669"/>
    <property type="project" value="TreeGrafter"/>
</dbReference>
<evidence type="ECO:0000256" key="4">
    <source>
        <dbReference type="ARBA" id="ARBA00038016"/>
    </source>
</evidence>
<organism evidence="8 9">
    <name type="scientific">Pyrenophora teres f. teres</name>
    <dbReference type="NCBI Taxonomy" id="97479"/>
    <lineage>
        <taxon>Eukaryota</taxon>
        <taxon>Fungi</taxon>
        <taxon>Dikarya</taxon>
        <taxon>Ascomycota</taxon>
        <taxon>Pezizomycotina</taxon>
        <taxon>Dothideomycetes</taxon>
        <taxon>Pleosporomycetidae</taxon>
        <taxon>Pleosporales</taxon>
        <taxon>Pleosporineae</taxon>
        <taxon>Pleosporaceae</taxon>
        <taxon>Pyrenophora</taxon>
    </lineage>
</organism>
<feature type="region of interest" description="Disordered" evidence="6">
    <location>
        <begin position="653"/>
        <end position="688"/>
    </location>
</feature>
<comment type="function">
    <text evidence="3">Component of the mitochondrial ribosome (mitoribosome), a dedicated translation machinery responsible for the synthesis of mitochondrial genome-encoded proteins, including at least some of the essential transmembrane subunits of the mitochondrial respiratory chain. The mitoribosomes are attached to the mitochondrial inner membrane and translation products are cotranslationally integrated into the membrane.</text>
</comment>
<dbReference type="PANTHER" id="PTHR42695">
    <property type="entry name" value="GLUTAMINE AMIDOTRANSFERASE YLR126C-RELATED"/>
    <property type="match status" value="1"/>
</dbReference>
<dbReference type="EMBL" id="HG992980">
    <property type="protein sequence ID" value="CAE7034009.1"/>
    <property type="molecule type" value="Genomic_DNA"/>
</dbReference>
<dbReference type="CDD" id="cd01741">
    <property type="entry name" value="GATase1_1"/>
    <property type="match status" value="1"/>
</dbReference>
<dbReference type="Gene3D" id="3.40.50.880">
    <property type="match status" value="1"/>
</dbReference>
<dbReference type="FunFam" id="1.20.58.1180:FF:000001">
    <property type="entry name" value="Mitochondrial large ribosomal subunit YmL35"/>
    <property type="match status" value="1"/>
</dbReference>
<dbReference type="InterPro" id="IPR017926">
    <property type="entry name" value="GATASE"/>
</dbReference>
<gene>
    <name evidence="8" type="ORF">PTTW11_05328</name>
</gene>
<dbReference type="SUPFAM" id="SSF49777">
    <property type="entry name" value="PEBP-like"/>
    <property type="match status" value="1"/>
</dbReference>
<dbReference type="Pfam" id="PF00117">
    <property type="entry name" value="GATase"/>
    <property type="match status" value="1"/>
</dbReference>
<dbReference type="SUPFAM" id="SSF52317">
    <property type="entry name" value="Class I glutamine amidotransferase-like"/>
    <property type="match status" value="1"/>
</dbReference>
<proteinExistence type="inferred from homology"/>
<evidence type="ECO:0000313" key="8">
    <source>
        <dbReference type="EMBL" id="CAE7034009.1"/>
    </source>
</evidence>
<evidence type="ECO:0000313" key="9">
    <source>
        <dbReference type="Proteomes" id="UP000472372"/>
    </source>
</evidence>
<dbReference type="CDD" id="cd00866">
    <property type="entry name" value="PEBP_euk"/>
    <property type="match status" value="1"/>
</dbReference>
<feature type="compositionally biased region" description="Basic residues" evidence="6">
    <location>
        <begin position="670"/>
        <end position="681"/>
    </location>
</feature>
<evidence type="ECO:0000259" key="7">
    <source>
        <dbReference type="Pfam" id="PF00117"/>
    </source>
</evidence>
<evidence type="ECO:0000256" key="3">
    <source>
        <dbReference type="ARBA" id="ARBA00037226"/>
    </source>
</evidence>
<evidence type="ECO:0000256" key="1">
    <source>
        <dbReference type="ARBA" id="ARBA00004173"/>
    </source>
</evidence>
<comment type="similarity">
    <text evidence="4">Belongs to the phosphatidylethanolamine-binding protein family. Mitochondrion-specific ribosomal protein mL38 subfamily.</text>
</comment>
<feature type="region of interest" description="Disordered" evidence="6">
    <location>
        <begin position="38"/>
        <end position="67"/>
    </location>
</feature>
<feature type="domain" description="Glutamine amidotransferase" evidence="7">
    <location>
        <begin position="1138"/>
        <end position="1305"/>
    </location>
</feature>
<dbReference type="PANTHER" id="PTHR42695:SF6">
    <property type="entry name" value="GLUTAMINE AMIDOTRANSFERASE DOMAIN-CONTAINING PROTEIN"/>
    <property type="match status" value="1"/>
</dbReference>
<evidence type="ECO:0000256" key="6">
    <source>
        <dbReference type="SAM" id="MobiDB-lite"/>
    </source>
</evidence>
<dbReference type="Pfam" id="PF01161">
    <property type="entry name" value="PBP"/>
    <property type="match status" value="1"/>
</dbReference>
<dbReference type="Proteomes" id="UP000472372">
    <property type="component" value="Chromosome 4"/>
</dbReference>
<dbReference type="GO" id="GO:0005739">
    <property type="term" value="C:mitochondrion"/>
    <property type="evidence" value="ECO:0007669"/>
    <property type="project" value="UniProtKB-SubCell"/>
</dbReference>
<feature type="compositionally biased region" description="Polar residues" evidence="6">
    <location>
        <begin position="960"/>
        <end position="984"/>
    </location>
</feature>
<reference evidence="8" key="1">
    <citation type="submission" date="2021-02" db="EMBL/GenBank/DDBJ databases">
        <authorList>
            <person name="Syme A R."/>
            <person name="Syme A R."/>
            <person name="Moolhuijzen P."/>
        </authorList>
    </citation>
    <scope>NUCLEOTIDE SEQUENCE</scope>
    <source>
        <strain evidence="8">W1-1</strain>
    </source>
</reference>
<dbReference type="InterPro" id="IPR029062">
    <property type="entry name" value="Class_I_gatase-like"/>
</dbReference>
<dbReference type="InterPro" id="IPR035810">
    <property type="entry name" value="PEBP_euk"/>
</dbReference>
<dbReference type="GO" id="GO:0005634">
    <property type="term" value="C:nucleus"/>
    <property type="evidence" value="ECO:0007669"/>
    <property type="project" value="TreeGrafter"/>
</dbReference>
<dbReference type="FunFam" id="3.90.280.10:FF:000004">
    <property type="entry name" value="Mitochondrial large ribosomal subunit YmL35"/>
    <property type="match status" value="1"/>
</dbReference>
<dbReference type="InterPro" id="IPR036610">
    <property type="entry name" value="PEBP-like_sf"/>
</dbReference>